<evidence type="ECO:0000313" key="1">
    <source>
        <dbReference type="EMBL" id="EGF11057.1"/>
    </source>
</evidence>
<accession>F2BBZ7</accession>
<evidence type="ECO:0000313" key="2">
    <source>
        <dbReference type="Proteomes" id="UP000004105"/>
    </source>
</evidence>
<dbReference type="Proteomes" id="UP000004105">
    <property type="component" value="Unassembled WGS sequence"/>
</dbReference>
<comment type="caution">
    <text evidence="1">The sequence shown here is derived from an EMBL/GenBank/DDBJ whole genome shotgun (WGS) entry which is preliminary data.</text>
</comment>
<proteinExistence type="predicted"/>
<organism evidence="1 2">
    <name type="scientific">Neisseria bacilliformis ATCC BAA-1200</name>
    <dbReference type="NCBI Taxonomy" id="888742"/>
    <lineage>
        <taxon>Bacteria</taxon>
        <taxon>Pseudomonadati</taxon>
        <taxon>Pseudomonadota</taxon>
        <taxon>Betaproteobacteria</taxon>
        <taxon>Neisseriales</taxon>
        <taxon>Neisseriaceae</taxon>
        <taxon>Neisseria</taxon>
    </lineage>
</organism>
<gene>
    <name evidence="1" type="ORF">HMPREF9123_1252</name>
</gene>
<dbReference type="HOGENOM" id="CLU_2881187_0_0_4"/>
<protein>
    <submittedName>
        <fullName evidence="1">Uncharacterized protein</fullName>
    </submittedName>
</protein>
<name>F2BBZ7_9NEIS</name>
<reference evidence="1 2" key="1">
    <citation type="submission" date="2011-02" db="EMBL/GenBank/DDBJ databases">
        <authorList>
            <person name="Muzny D."/>
            <person name="Qin X."/>
            <person name="Deng J."/>
            <person name="Jiang H."/>
            <person name="Liu Y."/>
            <person name="Qu J."/>
            <person name="Song X.-Z."/>
            <person name="Zhang L."/>
            <person name="Thornton R."/>
            <person name="Coyle M."/>
            <person name="Francisco L."/>
            <person name="Jackson L."/>
            <person name="Javaid M."/>
            <person name="Korchina V."/>
            <person name="Kovar C."/>
            <person name="Mata R."/>
            <person name="Mathew T."/>
            <person name="Ngo R."/>
            <person name="Nguyen L."/>
            <person name="Nguyen N."/>
            <person name="Okwuonu G."/>
            <person name="Ongeri F."/>
            <person name="Pham C."/>
            <person name="Simmons D."/>
            <person name="Wilczek-Boney K."/>
            <person name="Hale W."/>
            <person name="Jakkamsetti A."/>
            <person name="Pham P."/>
            <person name="Ruth R."/>
            <person name="San Lucas F."/>
            <person name="Warren J."/>
            <person name="Zhang J."/>
            <person name="Zhao Z."/>
            <person name="Zhou C."/>
            <person name="Zhu D."/>
            <person name="Lee S."/>
            <person name="Bess C."/>
            <person name="Blankenburg K."/>
            <person name="Forbes L."/>
            <person name="Fu Q."/>
            <person name="Gubbala S."/>
            <person name="Hirani K."/>
            <person name="Jayaseelan J.C."/>
            <person name="Lara F."/>
            <person name="Munidasa M."/>
            <person name="Palculict T."/>
            <person name="Patil S."/>
            <person name="Pu L.-L."/>
            <person name="Saada N."/>
            <person name="Tang L."/>
            <person name="Weissenberger G."/>
            <person name="Zhu Y."/>
            <person name="Hemphill L."/>
            <person name="Shang Y."/>
            <person name="Youmans B."/>
            <person name="Ayvaz T."/>
            <person name="Ross M."/>
            <person name="Santibanez J."/>
            <person name="Aqrawi P."/>
            <person name="Gross S."/>
            <person name="Joshi V."/>
            <person name="Fowler G."/>
            <person name="Nazareth L."/>
            <person name="Reid J."/>
            <person name="Worley K."/>
            <person name="Petrosino J."/>
            <person name="Highlander S."/>
            <person name="Gibbs R."/>
        </authorList>
    </citation>
    <scope>NUCLEOTIDE SEQUENCE [LARGE SCALE GENOMIC DNA]</scope>
    <source>
        <strain evidence="1 2">ATCC BAA-1200</strain>
    </source>
</reference>
<keyword evidence="2" id="KW-1185">Reference proteome</keyword>
<dbReference type="EMBL" id="AFAY01000025">
    <property type="protein sequence ID" value="EGF11057.1"/>
    <property type="molecule type" value="Genomic_DNA"/>
</dbReference>
<sequence length="63" mass="7417">MFFRRPFAPTQFGFWVKCADSLYGRECVRRWGDTRYPSGIGRLKARLRRSQKSVYGFSDGLSF</sequence>
<dbReference type="AlphaFoldDB" id="F2BBZ7"/>